<evidence type="ECO:0000256" key="5">
    <source>
        <dbReference type="SAM" id="MobiDB-lite"/>
    </source>
</evidence>
<dbReference type="GO" id="GO:0031410">
    <property type="term" value="C:cytoplasmic vesicle"/>
    <property type="evidence" value="ECO:0007669"/>
    <property type="project" value="UniProtKB-SubCell"/>
</dbReference>
<evidence type="ECO:0000313" key="6">
    <source>
        <dbReference type="EMBL" id="SCU72538.1"/>
    </source>
</evidence>
<protein>
    <recommendedName>
        <fullName evidence="8">VHS domain containing protein</fullName>
    </recommendedName>
</protein>
<keyword evidence="4" id="KW-0968">Cytoplasmic vesicle</keyword>
<dbReference type="Gene3D" id="1.25.40.90">
    <property type="match status" value="1"/>
</dbReference>
<evidence type="ECO:0000256" key="2">
    <source>
        <dbReference type="ARBA" id="ARBA00004555"/>
    </source>
</evidence>
<name>A0A1G4IJ56_TRYEQ</name>
<keyword evidence="7" id="KW-1185">Reference proteome</keyword>
<feature type="region of interest" description="Disordered" evidence="5">
    <location>
        <begin position="630"/>
        <end position="664"/>
    </location>
</feature>
<feature type="compositionally biased region" description="Polar residues" evidence="5">
    <location>
        <begin position="638"/>
        <end position="664"/>
    </location>
</feature>
<evidence type="ECO:0000256" key="4">
    <source>
        <dbReference type="ARBA" id="ARBA00023329"/>
    </source>
</evidence>
<organism evidence="6 7">
    <name type="scientific">Trypanosoma equiperdum</name>
    <dbReference type="NCBI Taxonomy" id="5694"/>
    <lineage>
        <taxon>Eukaryota</taxon>
        <taxon>Discoba</taxon>
        <taxon>Euglenozoa</taxon>
        <taxon>Kinetoplastea</taxon>
        <taxon>Metakinetoplastina</taxon>
        <taxon>Trypanosomatida</taxon>
        <taxon>Trypanosomatidae</taxon>
        <taxon>Trypanosoma</taxon>
    </lineage>
</organism>
<keyword evidence="3" id="KW-0333">Golgi apparatus</keyword>
<dbReference type="InterPro" id="IPR008942">
    <property type="entry name" value="ENTH_VHS"/>
</dbReference>
<dbReference type="RefSeq" id="XP_067083019.1">
    <property type="nucleotide sequence ID" value="XM_067226918.1"/>
</dbReference>
<reference evidence="6" key="1">
    <citation type="submission" date="2016-09" db="EMBL/GenBank/DDBJ databases">
        <authorList>
            <person name="Hebert L."/>
            <person name="Moumen B."/>
        </authorList>
    </citation>
    <scope>NUCLEOTIDE SEQUENCE [LARGE SCALE GENOMIC DNA]</scope>
    <source>
        <strain evidence="6">OVI</strain>
    </source>
</reference>
<dbReference type="InterPro" id="IPR039273">
    <property type="entry name" value="TEPSIN"/>
</dbReference>
<accession>A0A1G4IJ56</accession>
<evidence type="ECO:0008006" key="8">
    <source>
        <dbReference type="Google" id="ProtNLM"/>
    </source>
</evidence>
<proteinExistence type="predicted"/>
<dbReference type="GO" id="GO:0032588">
    <property type="term" value="C:trans-Golgi network membrane"/>
    <property type="evidence" value="ECO:0007669"/>
    <property type="project" value="TreeGrafter"/>
</dbReference>
<dbReference type="EMBL" id="CZPT02001883">
    <property type="protein sequence ID" value="SCU72538.1"/>
    <property type="molecule type" value="Genomic_DNA"/>
</dbReference>
<dbReference type="GeneID" id="92378055"/>
<comment type="subcellular location">
    <subcellularLocation>
        <location evidence="1">Cytoplasmic vesicle</location>
    </subcellularLocation>
    <subcellularLocation>
        <location evidence="2">Golgi apparatus</location>
    </subcellularLocation>
</comment>
<sequence length="829" mass="89002">MDWALFSRAVEDSDEPTPAYIYREVARWTMHDFRLQRKLIDALFTELNTTSSPRVMCKVLRIIKAVCEMGHDGFQQEVQKGSRVAVVKRFVSHGAVPGSAQHSQLCEKVRQTAREAMEAIFGDHQEIRKAAMTSYGSGSSVDVKHCRSGIASAGGGVKQPTESTTGTTGVLISTVAEKVVSSLGILTKREEVLRRAHAKEQLYSDIIRATSSNSGEGLLSEADMRVLHCHDSGVAFEPPPSSNCESNHSTDSAWGFISGNQKVGDGSVACVKGAGVSGHSPQPPNPFQICVQRLCQVKNTPQRVELYGFVTQCLEIGEKMMQQQGNFVGGVSEKGTEVSCWSLLAEAVDEQMTPVRPWQRRLNALTALEALLLARGDDPMTSPMRRDVADYFCKNPQGVERNVSVVQATLREQARRLVELLCLPAVISNSSVTGDLVTISTAGIPVVPKEGQLVKGVFDNFKGSSSPESLVGGMEHVVSTENVTTSRGLDVTGMTLRGARHRSSNRTTLRRRAPVLEARRGDIDGKGVFSGDRGPSEISRSAGCGGASTDAFPAGTDADLCPFHYVDEKLRDGGATRDKFFTEQGASPPIGNSVLDELFGGTTMCSTVCQAPSGCALPTGGTSLWGGGTEINGFDPFSETSGTSGDRTTLPTATSQQQLRSSQSWACFEPAKQTIDSDGDGRTPKTASFVSPEVFTGTIAHAVATSGSSHQIARPQQRMEWLTGNPQGSHSPAGVSHFQAPQAQQQHLMHLISQPQQLQPADRISSEADGLTPTVTVDHCPNTTTVHTHSHFMMGEVPDSANAVRETLLKLQADMKASISAAKLQYQSE</sequence>
<dbReference type="InterPro" id="IPR035802">
    <property type="entry name" value="ENTH/VHS_tepsin"/>
</dbReference>
<dbReference type="CDD" id="cd03572">
    <property type="entry name" value="ENTH_like_Tepsin"/>
    <property type="match status" value="1"/>
</dbReference>
<gene>
    <name evidence="6" type="ORF">TEOVI_000411500</name>
</gene>
<dbReference type="VEuPathDB" id="TriTrypDB:TEOVI_000411500"/>
<evidence type="ECO:0000313" key="7">
    <source>
        <dbReference type="Proteomes" id="UP000195570"/>
    </source>
</evidence>
<dbReference type="PANTHER" id="PTHR21514:SF0">
    <property type="entry name" value="AP-4 COMPLEX ACCESSORY SUBUNIT TEPSIN"/>
    <property type="match status" value="1"/>
</dbReference>
<evidence type="ECO:0000256" key="1">
    <source>
        <dbReference type="ARBA" id="ARBA00004541"/>
    </source>
</evidence>
<dbReference type="AlphaFoldDB" id="A0A1G4IJ56"/>
<dbReference type="Proteomes" id="UP000195570">
    <property type="component" value="Unassembled WGS sequence"/>
</dbReference>
<evidence type="ECO:0000256" key="3">
    <source>
        <dbReference type="ARBA" id="ARBA00023034"/>
    </source>
</evidence>
<dbReference type="PANTHER" id="PTHR21514">
    <property type="entry name" value="AP-4 COMPLEX ACCESSORY SUBUNIT TEPSIN"/>
    <property type="match status" value="1"/>
</dbReference>
<comment type="caution">
    <text evidence="6">The sequence shown here is derived from an EMBL/GenBank/DDBJ whole genome shotgun (WGS) entry which is preliminary data.</text>
</comment>